<evidence type="ECO:0000256" key="1">
    <source>
        <dbReference type="SAM" id="MobiDB-lite"/>
    </source>
</evidence>
<proteinExistence type="predicted"/>
<reference evidence="2 3" key="1">
    <citation type="submission" date="2024-04" db="EMBL/GenBank/DDBJ databases">
        <authorList>
            <person name="Fracassetti M."/>
        </authorList>
    </citation>
    <scope>NUCLEOTIDE SEQUENCE [LARGE SCALE GENOMIC DNA]</scope>
</reference>
<accession>A0AAV2CSI6</accession>
<feature type="region of interest" description="Disordered" evidence="1">
    <location>
        <begin position="37"/>
        <end position="76"/>
    </location>
</feature>
<sequence length="76" mass="7488">MDPSDASYIPDEPVLGTFLINLGDLATVWSNGKLRQGVEQRDGAAGGGSLVDDGGGGEERFAPQGGIAAGTGAAGV</sequence>
<evidence type="ECO:0000313" key="2">
    <source>
        <dbReference type="EMBL" id="CAL1359530.1"/>
    </source>
</evidence>
<dbReference type="EMBL" id="OZ034814">
    <property type="protein sequence ID" value="CAL1359530.1"/>
    <property type="molecule type" value="Genomic_DNA"/>
</dbReference>
<gene>
    <name evidence="2" type="ORF">LTRI10_LOCUS7008</name>
</gene>
<dbReference type="AlphaFoldDB" id="A0AAV2CSI6"/>
<organism evidence="2 3">
    <name type="scientific">Linum trigynum</name>
    <dbReference type="NCBI Taxonomy" id="586398"/>
    <lineage>
        <taxon>Eukaryota</taxon>
        <taxon>Viridiplantae</taxon>
        <taxon>Streptophyta</taxon>
        <taxon>Embryophyta</taxon>
        <taxon>Tracheophyta</taxon>
        <taxon>Spermatophyta</taxon>
        <taxon>Magnoliopsida</taxon>
        <taxon>eudicotyledons</taxon>
        <taxon>Gunneridae</taxon>
        <taxon>Pentapetalae</taxon>
        <taxon>rosids</taxon>
        <taxon>fabids</taxon>
        <taxon>Malpighiales</taxon>
        <taxon>Linaceae</taxon>
        <taxon>Linum</taxon>
    </lineage>
</organism>
<feature type="compositionally biased region" description="Gly residues" evidence="1">
    <location>
        <begin position="67"/>
        <end position="76"/>
    </location>
</feature>
<keyword evidence="3" id="KW-1185">Reference proteome</keyword>
<dbReference type="Proteomes" id="UP001497516">
    <property type="component" value="Chromosome 10"/>
</dbReference>
<protein>
    <submittedName>
        <fullName evidence="2">Uncharacterized protein</fullName>
    </submittedName>
</protein>
<name>A0AAV2CSI6_9ROSI</name>
<evidence type="ECO:0000313" key="3">
    <source>
        <dbReference type="Proteomes" id="UP001497516"/>
    </source>
</evidence>